<keyword evidence="1" id="KW-1133">Transmembrane helix</keyword>
<proteinExistence type="predicted"/>
<protein>
    <submittedName>
        <fullName evidence="2">Uncharacterized protein</fullName>
    </submittedName>
</protein>
<organism evidence="2 3">
    <name type="scientific">Effrenium voratum</name>
    <dbReference type="NCBI Taxonomy" id="2562239"/>
    <lineage>
        <taxon>Eukaryota</taxon>
        <taxon>Sar</taxon>
        <taxon>Alveolata</taxon>
        <taxon>Dinophyceae</taxon>
        <taxon>Suessiales</taxon>
        <taxon>Symbiodiniaceae</taxon>
        <taxon>Effrenium</taxon>
    </lineage>
</organism>
<keyword evidence="1" id="KW-0812">Transmembrane</keyword>
<keyword evidence="1" id="KW-0472">Membrane</keyword>
<comment type="caution">
    <text evidence="2">The sequence shown here is derived from an EMBL/GenBank/DDBJ whole genome shotgun (WGS) entry which is preliminary data.</text>
</comment>
<dbReference type="Gene3D" id="2.80.10.50">
    <property type="match status" value="1"/>
</dbReference>
<name>A0AA36J8Y1_9DINO</name>
<dbReference type="SUPFAM" id="SSF53300">
    <property type="entry name" value="vWA-like"/>
    <property type="match status" value="1"/>
</dbReference>
<feature type="transmembrane region" description="Helical" evidence="1">
    <location>
        <begin position="1294"/>
        <end position="1313"/>
    </location>
</feature>
<keyword evidence="3" id="KW-1185">Reference proteome</keyword>
<feature type="transmembrane region" description="Helical" evidence="1">
    <location>
        <begin position="147"/>
        <end position="168"/>
    </location>
</feature>
<evidence type="ECO:0000313" key="2">
    <source>
        <dbReference type="EMBL" id="CAJ1400689.1"/>
    </source>
</evidence>
<dbReference type="Gene3D" id="3.40.50.410">
    <property type="entry name" value="von Willebrand factor, type A domain"/>
    <property type="match status" value="1"/>
</dbReference>
<accession>A0AA36J8Y1</accession>
<evidence type="ECO:0000313" key="3">
    <source>
        <dbReference type="Proteomes" id="UP001178507"/>
    </source>
</evidence>
<dbReference type="EMBL" id="CAUJNA010003381">
    <property type="protein sequence ID" value="CAJ1400689.1"/>
    <property type="molecule type" value="Genomic_DNA"/>
</dbReference>
<reference evidence="2" key="1">
    <citation type="submission" date="2023-08" db="EMBL/GenBank/DDBJ databases">
        <authorList>
            <person name="Chen Y."/>
            <person name="Shah S."/>
            <person name="Dougan E. K."/>
            <person name="Thang M."/>
            <person name="Chan C."/>
        </authorList>
    </citation>
    <scope>NUCLEOTIDE SEQUENCE</scope>
</reference>
<sequence>MALARVTRGPAEARSRARRETLLTLERLSCVEQEHRRAPGTCSWTRRIRHRSLDHGTPMEVGVQAEQPMEDGVREQPPLTLVLSARLAMAARASRPSRAMMLQSGVPEDYVDALLDDNYMAQLIAATAKQHRKREKQRDRQARLQKVILVFLLCQAVLGVVVALYKTFLQPDKVISAFVNMENIDMVLMMDTSNHMKERREQQRNVVLHFSKDMHEAMARQRDDTLEANVQRVEELKHNQTTRFSRFLSFFFNTNKPQDHTGLSGGRLRFATGIFNRKSQTLHDFTNNLTLQDEALRQVTAEHYESFTHLNQAMQRCVETFREANKPNTKKYCVLIGDNEAMCQKPKSKKVEEFAKLPQFAHLFPDDLLEVGAAIEYAYEFESCKDFVATDFGDIKLIMMFTVSSKEDEQMRLRNPTFRNFVQNTTDCEFDTVSHIETKGDFQATVMEYKAKAETCVRFILGRGLDDVLQKSQSIVQLLQASATDFETPNMQKDNRYLAFLMMPLNLAFYLGASAIARWYESVRNKAARVMGKKKKMIKVTKTLVEKTRRKSVVDRFAALHSDIELAEVKKRLQPLVKLNAPMTVRARLKGGCLRHNAPQGVADGNGTPFDPSAFWTFEPVVATEDQSPDVTMEARQKVLIKNNKGEVLCLTEGGDTRFLPASEAGSLSHFVLGATTGEDEAAKLGETLRIQSAATGKYLRVNKDGTCDGNGNAKETETQFVIDQGGPPVTSGGIFSFRVEATDNACLHGNPNGSVQVAAPGTWSYWMVEKTGSTHSSSSSSDAKVDAWDSQHLRIGDVVTVKAMNNQFLQVDPGSRVCHAGDPTAELTSAVPESTPSSSSASGVQEFVIARVGMGPVALNDLTIRKGANICLKPYSRTGEADDLNYLKVNMSGAITADGKATEREIGFVMESGSVNQMLSPLGNALHQGDVDLLVAPLWNKSDVKHYDALSSSWTHDEELSKFKGAVVVANEQGGYTVPKAAGEGNQEWVAVVNEGVDLRKAAAQAKKQGATGLIIRCEQALSLEKLAASAEDDVPPELPAVFVTQKVGEALKERGIVLKGCEFKKKYMTEVMRTLGRLGAPGGGSEKYKNVFQAVGNAIINEEKEKAKAPKPMQKVAVVANAQDGAQGKFKWKVNTNTQYIWSGSGGGATTMQVNYGVKAPPSAMKQKIVEGHDGQETTHVDASADIVPEISTHDLMGRRSVVGSALVPAADFKAHCLAEELSEVLLEDATSAQAQATEQLSDESDFMIEYTFAEVDVPVTKENQDPNDLDEDEEVMEEGTAVSRVGVPRRYFWIVAAFLVLSTTALVWLLHANLSSEIQLPDEFRKHTDMEEEVMFTGGPGLFAPIRFLRESW</sequence>
<evidence type="ECO:0000256" key="1">
    <source>
        <dbReference type="SAM" id="Phobius"/>
    </source>
</evidence>
<dbReference type="Proteomes" id="UP001178507">
    <property type="component" value="Unassembled WGS sequence"/>
</dbReference>
<gene>
    <name evidence="2" type="ORF">EVOR1521_LOCUS23987</name>
</gene>
<dbReference type="InterPro" id="IPR036465">
    <property type="entry name" value="vWFA_dom_sf"/>
</dbReference>